<keyword evidence="2" id="KW-1185">Reference proteome</keyword>
<dbReference type="AlphaFoldDB" id="A0A1I4Y5Z0"/>
<evidence type="ECO:0000313" key="1">
    <source>
        <dbReference type="EMBL" id="SFN33437.1"/>
    </source>
</evidence>
<reference evidence="2" key="1">
    <citation type="submission" date="2016-10" db="EMBL/GenBank/DDBJ databases">
        <authorList>
            <person name="Varghese N."/>
            <person name="Submissions S."/>
        </authorList>
    </citation>
    <scope>NUCLEOTIDE SEQUENCE [LARGE SCALE GENOMIC DNA]</scope>
    <source>
        <strain evidence="2">OV426</strain>
    </source>
</reference>
<dbReference type="Proteomes" id="UP000198968">
    <property type="component" value="Unassembled WGS sequence"/>
</dbReference>
<evidence type="ECO:0000313" key="2">
    <source>
        <dbReference type="Proteomes" id="UP000198968"/>
    </source>
</evidence>
<sequence>MKCPGCEGEAFVYATRDVSLNTGDPEDVVPDVKGDHCIRCGAVILNAGTAELYPEKAEALENAGVPVK</sequence>
<dbReference type="OrthoDB" id="7349669at2"/>
<proteinExistence type="predicted"/>
<dbReference type="RefSeq" id="WP_090960989.1">
    <property type="nucleotide sequence ID" value="NZ_FOVG01000001.1"/>
</dbReference>
<organism evidence="1 2">
    <name type="scientific">Candidatus Pantoea varia</name>
    <dbReference type="NCBI Taxonomy" id="1881036"/>
    <lineage>
        <taxon>Bacteria</taxon>
        <taxon>Pseudomonadati</taxon>
        <taxon>Pseudomonadota</taxon>
        <taxon>Gammaproteobacteria</taxon>
        <taxon>Enterobacterales</taxon>
        <taxon>Erwiniaceae</taxon>
        <taxon>Pantoea</taxon>
    </lineage>
</organism>
<name>A0A1I4Y5Z0_9GAMM</name>
<dbReference type="Gene3D" id="3.10.20.860">
    <property type="match status" value="1"/>
</dbReference>
<protein>
    <submittedName>
        <fullName evidence="1">HTH-type transcriptional regulator / antitoxin MqsA</fullName>
    </submittedName>
</protein>
<gene>
    <name evidence="1" type="ORF">SAMN05428971_1066</name>
</gene>
<dbReference type="InterPro" id="IPR032758">
    <property type="entry name" value="MqsA/HigA-2"/>
</dbReference>
<dbReference type="EMBL" id="FOVG01000001">
    <property type="protein sequence ID" value="SFN33437.1"/>
    <property type="molecule type" value="Genomic_DNA"/>
</dbReference>
<accession>A0A1I4Y5Z0</accession>
<dbReference type="Pfam" id="PF15731">
    <property type="entry name" value="MqsA_antitoxin"/>
    <property type="match status" value="1"/>
</dbReference>